<dbReference type="EMBL" id="UZAM01017980">
    <property type="protein sequence ID" value="VDP49060.1"/>
    <property type="molecule type" value="Genomic_DNA"/>
</dbReference>
<reference evidence="3" key="1">
    <citation type="submission" date="2016-06" db="UniProtKB">
        <authorList>
            <consortium name="WormBaseParasite"/>
        </authorList>
    </citation>
    <scope>IDENTIFICATION</scope>
</reference>
<proteinExistence type="predicted"/>
<accession>A0A183J9F7</accession>
<keyword evidence="2" id="KW-1185">Reference proteome</keyword>
<dbReference type="AlphaFoldDB" id="A0A183J9F7"/>
<sequence length="36" mass="4015">MVIETSGGLRVWSFADTFKLHCNTSVLPLLKSNSDF</sequence>
<protein>
    <submittedName>
        <fullName evidence="1 3">Uncharacterized protein</fullName>
    </submittedName>
</protein>
<dbReference type="WBParaSite" id="SBAD_0001291401-mRNA-1">
    <property type="protein sequence ID" value="SBAD_0001291401-mRNA-1"/>
    <property type="gene ID" value="SBAD_0001291401"/>
</dbReference>
<evidence type="ECO:0000313" key="1">
    <source>
        <dbReference type="EMBL" id="VDP49060.1"/>
    </source>
</evidence>
<dbReference type="Proteomes" id="UP000270296">
    <property type="component" value="Unassembled WGS sequence"/>
</dbReference>
<organism evidence="3">
    <name type="scientific">Soboliphyme baturini</name>
    <dbReference type="NCBI Taxonomy" id="241478"/>
    <lineage>
        <taxon>Eukaryota</taxon>
        <taxon>Metazoa</taxon>
        <taxon>Ecdysozoa</taxon>
        <taxon>Nematoda</taxon>
        <taxon>Enoplea</taxon>
        <taxon>Dorylaimia</taxon>
        <taxon>Dioctophymatida</taxon>
        <taxon>Dioctophymatoidea</taxon>
        <taxon>Soboliphymatidae</taxon>
        <taxon>Soboliphyme</taxon>
    </lineage>
</organism>
<name>A0A183J9F7_9BILA</name>
<evidence type="ECO:0000313" key="3">
    <source>
        <dbReference type="WBParaSite" id="SBAD_0001291401-mRNA-1"/>
    </source>
</evidence>
<evidence type="ECO:0000313" key="2">
    <source>
        <dbReference type="Proteomes" id="UP000270296"/>
    </source>
</evidence>
<reference evidence="1 2" key="2">
    <citation type="submission" date="2018-11" db="EMBL/GenBank/DDBJ databases">
        <authorList>
            <consortium name="Pathogen Informatics"/>
        </authorList>
    </citation>
    <scope>NUCLEOTIDE SEQUENCE [LARGE SCALE GENOMIC DNA]</scope>
</reference>
<gene>
    <name evidence="1" type="ORF">SBAD_LOCUS12505</name>
</gene>